<keyword evidence="5" id="KW-0833">Ubl conjugation pathway</keyword>
<feature type="region of interest" description="Disordered" evidence="11">
    <location>
        <begin position="347"/>
        <end position="366"/>
    </location>
</feature>
<evidence type="ECO:0000259" key="12">
    <source>
        <dbReference type="PROSITE" id="PS51872"/>
    </source>
</evidence>
<evidence type="ECO:0000256" key="10">
    <source>
        <dbReference type="PROSITE-ProRule" id="PRU01220"/>
    </source>
</evidence>
<dbReference type="FunFam" id="1.20.1280.50:FF:000046">
    <property type="entry name" value="F-box protein 43"/>
    <property type="match status" value="1"/>
</dbReference>
<keyword evidence="3" id="KW-0479">Metal-binding</keyword>
<dbReference type="GO" id="GO:0016567">
    <property type="term" value="P:protein ubiquitination"/>
    <property type="evidence" value="ECO:0007669"/>
    <property type="project" value="UniProtKB-UniPathway"/>
</dbReference>
<evidence type="ECO:0000313" key="14">
    <source>
        <dbReference type="Proteomes" id="UP000291020"/>
    </source>
</evidence>
<feature type="domain" description="ZBR-type" evidence="12">
    <location>
        <begin position="640"/>
        <end position="688"/>
    </location>
</feature>
<evidence type="ECO:0000256" key="8">
    <source>
        <dbReference type="ARBA" id="ARBA00023254"/>
    </source>
</evidence>
<dbReference type="Ensembl" id="ENSGAGT00000014823.1">
    <property type="protein sequence ID" value="ENSGAGP00000012935.1"/>
    <property type="gene ID" value="ENSGAGG00000009924.1"/>
</dbReference>
<evidence type="ECO:0000313" key="13">
    <source>
        <dbReference type="Ensembl" id="ENSGAGP00000012935.1"/>
    </source>
</evidence>
<keyword evidence="2" id="KW-0597">Phosphoprotein</keyword>
<dbReference type="PANTHER" id="PTHR15493:SF1">
    <property type="entry name" value="F-BOX ONLY PROTEIN 43"/>
    <property type="match status" value="1"/>
</dbReference>
<dbReference type="GO" id="GO:0051321">
    <property type="term" value="P:meiotic cell cycle"/>
    <property type="evidence" value="ECO:0007669"/>
    <property type="project" value="UniProtKB-KW"/>
</dbReference>
<feature type="compositionally biased region" description="Basic and acidic residues" evidence="11">
    <location>
        <begin position="352"/>
        <end position="366"/>
    </location>
</feature>
<keyword evidence="4 10" id="KW-0863">Zinc-finger</keyword>
<organism evidence="13 14">
    <name type="scientific">Gopherus agassizii</name>
    <name type="common">Agassiz's desert tortoise</name>
    <dbReference type="NCBI Taxonomy" id="38772"/>
    <lineage>
        <taxon>Eukaryota</taxon>
        <taxon>Metazoa</taxon>
        <taxon>Chordata</taxon>
        <taxon>Craniata</taxon>
        <taxon>Vertebrata</taxon>
        <taxon>Euteleostomi</taxon>
        <taxon>Archelosauria</taxon>
        <taxon>Testudinata</taxon>
        <taxon>Testudines</taxon>
        <taxon>Cryptodira</taxon>
        <taxon>Durocryptodira</taxon>
        <taxon>Testudinoidea</taxon>
        <taxon>Testudinidae</taxon>
        <taxon>Gopherus</taxon>
    </lineage>
</organism>
<dbReference type="PROSITE" id="PS51872">
    <property type="entry name" value="ZF_ZBR"/>
    <property type="match status" value="1"/>
</dbReference>
<dbReference type="Proteomes" id="UP000291020">
    <property type="component" value="Unassembled WGS sequence"/>
</dbReference>
<evidence type="ECO:0000256" key="9">
    <source>
        <dbReference type="ARBA" id="ARBA00068913"/>
    </source>
</evidence>
<keyword evidence="6" id="KW-0862">Zinc</keyword>
<name>A0A452HDP7_9SAUR</name>
<dbReference type="STRING" id="38772.ENSGAGP00000012935"/>
<dbReference type="PANTHER" id="PTHR15493">
    <property type="entry name" value="F-BOX ONLY PROTEIN 5 AND 43"/>
    <property type="match status" value="1"/>
</dbReference>
<evidence type="ECO:0000256" key="4">
    <source>
        <dbReference type="ARBA" id="ARBA00022771"/>
    </source>
</evidence>
<reference evidence="13" key="3">
    <citation type="submission" date="2025-09" db="UniProtKB">
        <authorList>
            <consortium name="Ensembl"/>
        </authorList>
    </citation>
    <scope>IDENTIFICATION</scope>
</reference>
<keyword evidence="7" id="KW-0832">Ubl conjugation</keyword>
<dbReference type="Gene3D" id="1.20.1280.50">
    <property type="match status" value="1"/>
</dbReference>
<dbReference type="FunFam" id="2.20.25.20:FF:000006">
    <property type="entry name" value="F-box only protein 5"/>
    <property type="match status" value="1"/>
</dbReference>
<dbReference type="CDD" id="cd20365">
    <property type="entry name" value="BRcat_RBR_FBXO43"/>
    <property type="match status" value="1"/>
</dbReference>
<feature type="region of interest" description="Disordered" evidence="11">
    <location>
        <begin position="684"/>
        <end position="712"/>
    </location>
</feature>
<evidence type="ECO:0000256" key="3">
    <source>
        <dbReference type="ARBA" id="ARBA00022723"/>
    </source>
</evidence>
<dbReference type="GO" id="GO:0008270">
    <property type="term" value="F:zinc ion binding"/>
    <property type="evidence" value="ECO:0007669"/>
    <property type="project" value="UniProtKB-KW"/>
</dbReference>
<evidence type="ECO:0000256" key="7">
    <source>
        <dbReference type="ARBA" id="ARBA00022843"/>
    </source>
</evidence>
<evidence type="ECO:0000256" key="11">
    <source>
        <dbReference type="SAM" id="MobiDB-lite"/>
    </source>
</evidence>
<sequence>MLLFSFLPHHLPVLCVCLILALYLNVSSPNTVLLSILKRGRLTSPSNNVKYSSFKDSCSTSIFHDSGYNVSLKDPSFDHTDAEHKDELSARQLSLLHEYSEHSHPNLVIPVSSPIENGKNSISLSERKEANVATDFFETPKVSKKDSSLRRRLLLSKTALGGIVGCFERQANSLDCSRRKTLSHVLSFEERLSKSSSYSPRDNTYKPLATSTLKTEEFSPACQKLRRAFSQQRTSTVDDSKCKNNLLSEPECLSPIHHNNSKDTIIDKAPNEFSDSALTSVSDESTYLELLRTPASCMLSETNEDKFLTPVSNLIADFNFDLLDTNTPPSHVVSDLDLSVPEDSGFNSLGLDKSEDSSSDHEGSFQELLQKQKEVCKLLDAKRKLRKLDRVRRLSTLPERGSQSETEEDYDAKLINSEYKLKVVRDPASEDSGLVFNEENSGDLILNLGDLSRTPALQVVHEIFMRSKKKRPEQNGLLENTERAEMSVLEYILAGLIGKKMGLEKLDILTELKYRDLKHILAIVLGALTVESLCSIWKVSKNWREIVIQDKNAYLRRKLYIKQLKAEGCLLHVEDAATRLNILSRSALRPVQAQAKTAVSQTPPSCNELLTPTGCSSVPQSTSKQEEYLKIAKTLFIDEALKPCPRCQCPAKYQPLKKRGLCSREACAFDFCILCLCTFHGSKECSSSSAKRRNKKDALPGSAQSKRNLKRL</sequence>
<keyword evidence="8" id="KW-0469">Meiosis</keyword>
<dbReference type="CDD" id="cd22171">
    <property type="entry name" value="F-box_FBXO43"/>
    <property type="match status" value="1"/>
</dbReference>
<evidence type="ECO:0000256" key="1">
    <source>
        <dbReference type="ARBA" id="ARBA00004906"/>
    </source>
</evidence>
<evidence type="ECO:0000256" key="2">
    <source>
        <dbReference type="ARBA" id="ARBA00022553"/>
    </source>
</evidence>
<dbReference type="UniPathway" id="UPA00143"/>
<dbReference type="AlphaFoldDB" id="A0A452HDP7"/>
<keyword evidence="14" id="KW-1185">Reference proteome</keyword>
<dbReference type="GO" id="GO:0045835">
    <property type="term" value="P:negative regulation of meiotic nuclear division"/>
    <property type="evidence" value="ECO:0007669"/>
    <property type="project" value="InterPro"/>
</dbReference>
<dbReference type="InterPro" id="IPR047147">
    <property type="entry name" value="FBX5_43"/>
</dbReference>
<protein>
    <recommendedName>
        <fullName evidence="9">F-box only protein 43</fullName>
    </recommendedName>
</protein>
<proteinExistence type="predicted"/>
<dbReference type="GO" id="GO:0007088">
    <property type="term" value="P:regulation of mitotic nuclear division"/>
    <property type="evidence" value="ECO:0007669"/>
    <property type="project" value="InterPro"/>
</dbReference>
<evidence type="ECO:0000256" key="6">
    <source>
        <dbReference type="ARBA" id="ARBA00022833"/>
    </source>
</evidence>
<evidence type="ECO:0000256" key="5">
    <source>
        <dbReference type="ARBA" id="ARBA00022786"/>
    </source>
</evidence>
<dbReference type="GO" id="GO:0005634">
    <property type="term" value="C:nucleus"/>
    <property type="evidence" value="ECO:0007669"/>
    <property type="project" value="TreeGrafter"/>
</dbReference>
<dbReference type="InterPro" id="IPR044064">
    <property type="entry name" value="ZF_ZBR"/>
</dbReference>
<reference evidence="14" key="1">
    <citation type="journal article" date="2017" name="PLoS ONE">
        <title>The Agassiz's desert tortoise genome provides a resource for the conservation of a threatened species.</title>
        <authorList>
            <person name="Tollis M."/>
            <person name="DeNardo D.F."/>
            <person name="Cornelius J.A."/>
            <person name="Dolby G.A."/>
            <person name="Edwards T."/>
            <person name="Henen B.T."/>
            <person name="Karl A.E."/>
            <person name="Murphy R.W."/>
            <person name="Kusumi K."/>
        </authorList>
    </citation>
    <scope>NUCLEOTIDE SEQUENCE [LARGE SCALE GENOMIC DNA]</scope>
</reference>
<reference evidence="13" key="2">
    <citation type="submission" date="2025-08" db="UniProtKB">
        <authorList>
            <consortium name="Ensembl"/>
        </authorList>
    </citation>
    <scope>IDENTIFICATION</scope>
</reference>
<comment type="pathway">
    <text evidence="1">Protein modification; protein ubiquitination.</text>
</comment>
<accession>A0A452HDP7</accession>
<dbReference type="Gene3D" id="2.20.25.20">
    <property type="match status" value="1"/>
</dbReference>